<name>B6K2G6_SCHJY</name>
<keyword evidence="23" id="KW-1185">Reference proteome</keyword>
<feature type="site" description="Transition state stabilizer" evidence="15">
    <location>
        <position position="318"/>
    </location>
</feature>
<dbReference type="Pfam" id="PF00128">
    <property type="entry name" value="Alpha-amylase"/>
    <property type="match status" value="1"/>
</dbReference>
<proteinExistence type="inferred from homology"/>
<dbReference type="InterPro" id="IPR015340">
    <property type="entry name" value="A_amylase_C_dom"/>
</dbReference>
<feature type="binding site" evidence="18">
    <location>
        <position position="105"/>
    </location>
    <ligand>
        <name>substrate</name>
    </ligand>
</feature>
<gene>
    <name evidence="22" type="primary">mde5</name>
    <name evidence="21" type="ORF">SJAG_02435</name>
</gene>
<evidence type="ECO:0000256" key="18">
    <source>
        <dbReference type="PIRSR" id="PIRSR001024-5"/>
    </source>
</evidence>
<sequence length="514" mass="58185">MKPRNILSAIIQLVSVLECVSPVLALGKDEWRRQSIYSIITDRFAASNPAPCNPEDRAYCGGNWRGIIEHLDYIQGLGFTAIWISPIVKNIEGVTKYGEAYHGYWPQDFFELNPHFGTEDDLRELVSELHKRGMYIMVDTVVNHMGSLDPKSIDFASYRPFNNEGYFHPMCPIDQDDPLSIEQCWIGTEHMTLPDIDTESPEVIEILHNFISDLVKKYEFDGLRIDATKHVRRTFWPGFCEAAGVYCQGELWTGDPAQFCEWQDYMDGLHNFPVQGVAAQAVVPINDRGLRKTAYAMDRVGKLCKDSTVLGLFLESQDAPRMAALNKDVNVLKNAMLFNLMGDGIPIVFYGQEQMFDGSHDPFNRPAMWDKGYNTDGVLYQFTSKVNSIRTALINAPGGEEFIRSKSKIMMVGDHVMLMYKGDVITLVTNYGSKDKEYIIKMPSSETMVDLLSCQMIEQSDSIMKTSVKRGEPKLLYPYVLAMRDGFCLDELVVQDAIDDVMFPGNEIRGPDLN</sequence>
<evidence type="ECO:0000256" key="2">
    <source>
        <dbReference type="ARBA" id="ARBA00001913"/>
    </source>
</evidence>
<feature type="disulfide bond" evidence="17">
    <location>
        <begin position="171"/>
        <end position="184"/>
    </location>
</feature>
<feature type="disulfide bond" evidence="17">
    <location>
        <begin position="454"/>
        <end position="488"/>
    </location>
</feature>
<dbReference type="GO" id="GO:0004556">
    <property type="term" value="F:alpha-amylase activity"/>
    <property type="evidence" value="ECO:0007669"/>
    <property type="project" value="UniProtKB-EC"/>
</dbReference>
<feature type="binding site" evidence="16">
    <location>
        <position position="226"/>
    </location>
    <ligand>
        <name>Ca(2+)</name>
        <dbReference type="ChEBI" id="CHEBI:29108"/>
        <label>2</label>
    </ligand>
</feature>
<evidence type="ECO:0000313" key="22">
    <source>
        <dbReference type="JaponicusDB" id="SJAG_02435"/>
    </source>
</evidence>
<feature type="disulfide bond" evidence="17">
    <location>
        <begin position="52"/>
        <end position="60"/>
    </location>
</feature>
<evidence type="ECO:0000256" key="19">
    <source>
        <dbReference type="SAM" id="SignalP"/>
    </source>
</evidence>
<evidence type="ECO:0000256" key="10">
    <source>
        <dbReference type="ARBA" id="ARBA00023180"/>
    </source>
</evidence>
<feature type="binding site" evidence="18">
    <location>
        <position position="254"/>
    </location>
    <ligand>
        <name>substrate</name>
    </ligand>
</feature>
<feature type="binding site" evidence="16">
    <location>
        <position position="143"/>
    </location>
    <ligand>
        <name>Ca(2+)</name>
        <dbReference type="ChEBI" id="CHEBI:29108"/>
        <label>1</label>
    </ligand>
</feature>
<dbReference type="GO" id="GO:0016052">
    <property type="term" value="P:carbohydrate catabolic process"/>
    <property type="evidence" value="ECO:0007669"/>
    <property type="project" value="InterPro"/>
</dbReference>
<evidence type="ECO:0000313" key="21">
    <source>
        <dbReference type="EMBL" id="EEB07347.1"/>
    </source>
</evidence>
<dbReference type="PANTHER" id="PTHR10357">
    <property type="entry name" value="ALPHA-AMYLASE FAMILY MEMBER"/>
    <property type="match status" value="1"/>
</dbReference>
<feature type="domain" description="Glycosyl hydrolase family 13 catalytic" evidence="20">
    <location>
        <begin position="38"/>
        <end position="390"/>
    </location>
</feature>
<dbReference type="EC" id="3.2.1.1" evidence="4"/>
<evidence type="ECO:0000256" key="7">
    <source>
        <dbReference type="ARBA" id="ARBA00022801"/>
    </source>
</evidence>
<dbReference type="Proteomes" id="UP000001744">
    <property type="component" value="Unassembled WGS sequence"/>
</dbReference>
<comment type="cofactor">
    <cofactor evidence="2">
        <name>Ca(2+)</name>
        <dbReference type="ChEBI" id="CHEBI:29108"/>
    </cofactor>
</comment>
<evidence type="ECO:0000256" key="5">
    <source>
        <dbReference type="ARBA" id="ARBA00022723"/>
    </source>
</evidence>
<dbReference type="Gene3D" id="3.20.20.80">
    <property type="entry name" value="Glycosidases"/>
    <property type="match status" value="1"/>
</dbReference>
<keyword evidence="5 16" id="KW-0479">Metal-binding</keyword>
<protein>
    <recommendedName>
        <fullName evidence="4">alpha-amylase</fullName>
        <ecNumber evidence="4">3.2.1.1</ecNumber>
    </recommendedName>
    <alternativeName>
        <fullName evidence="13">1,4-alpha-D-glucan glucanohydrolase</fullName>
    </alternativeName>
</protein>
<dbReference type="Pfam" id="PF09260">
    <property type="entry name" value="A_amylase_dom_C"/>
    <property type="match status" value="1"/>
</dbReference>
<evidence type="ECO:0000256" key="1">
    <source>
        <dbReference type="ARBA" id="ARBA00000548"/>
    </source>
</evidence>
<dbReference type="FunFam" id="3.20.20.80:FF:000120">
    <property type="entry name" value="Alpha-amylase A"/>
    <property type="match status" value="1"/>
</dbReference>
<dbReference type="SUPFAM" id="SSF51445">
    <property type="entry name" value="(Trans)glycosidases"/>
    <property type="match status" value="1"/>
</dbReference>
<dbReference type="EMBL" id="KE651166">
    <property type="protein sequence ID" value="EEB07347.1"/>
    <property type="molecule type" value="Genomic_DNA"/>
</dbReference>
<dbReference type="HOGENOM" id="CLU_006462_7_2_1"/>
<evidence type="ECO:0000256" key="11">
    <source>
        <dbReference type="ARBA" id="ARBA00023277"/>
    </source>
</evidence>
<organism evidence="21 23">
    <name type="scientific">Schizosaccharomyces japonicus (strain yFS275 / FY16936)</name>
    <name type="common">Fission yeast</name>
    <dbReference type="NCBI Taxonomy" id="402676"/>
    <lineage>
        <taxon>Eukaryota</taxon>
        <taxon>Fungi</taxon>
        <taxon>Dikarya</taxon>
        <taxon>Ascomycota</taxon>
        <taxon>Taphrinomycotina</taxon>
        <taxon>Schizosaccharomycetes</taxon>
        <taxon>Schizosaccharomycetales</taxon>
        <taxon>Schizosaccharomycetaceae</taxon>
        <taxon>Schizosaccharomyces</taxon>
    </lineage>
</organism>
<keyword evidence="10" id="KW-0325">Glycoprotein</keyword>
<feature type="signal peptide" evidence="19">
    <location>
        <begin position="1"/>
        <end position="25"/>
    </location>
</feature>
<feature type="binding site" evidence="18">
    <location>
        <position position="224"/>
    </location>
    <ligand>
        <name>substrate</name>
    </ligand>
</feature>
<feature type="binding site" evidence="16">
    <location>
        <position position="182"/>
    </location>
    <ligand>
        <name>Ca(2+)</name>
        <dbReference type="ChEBI" id="CHEBI:29108"/>
        <label>1</label>
    </ligand>
</feature>
<evidence type="ECO:0000256" key="9">
    <source>
        <dbReference type="ARBA" id="ARBA00023157"/>
    </source>
</evidence>
<keyword evidence="12" id="KW-0326">Glycosidase</keyword>
<evidence type="ECO:0000256" key="3">
    <source>
        <dbReference type="ARBA" id="ARBA00008061"/>
    </source>
</evidence>
<dbReference type="OMA" id="IKNAMTW"/>
<dbReference type="InterPro" id="IPR013777">
    <property type="entry name" value="A-amylase-like"/>
</dbReference>
<keyword evidence="7" id="KW-0378">Hydrolase</keyword>
<dbReference type="GO" id="GO:0005509">
    <property type="term" value="F:calcium ion binding"/>
    <property type="evidence" value="ECO:0007669"/>
    <property type="project" value="InterPro"/>
</dbReference>
<evidence type="ECO:0000259" key="20">
    <source>
        <dbReference type="SMART" id="SM00642"/>
    </source>
</evidence>
<keyword evidence="8 16" id="KW-0106">Calcium</keyword>
<keyword evidence="6 19" id="KW-0732">Signal</keyword>
<evidence type="ECO:0000313" key="23">
    <source>
        <dbReference type="Proteomes" id="UP000001744"/>
    </source>
</evidence>
<feature type="binding site" evidence="18">
    <location>
        <position position="365"/>
    </location>
    <ligand>
        <name>substrate</name>
    </ligand>
</feature>
<comment type="catalytic activity">
    <reaction evidence="1">
        <text>Endohydrolysis of (1-&gt;4)-alpha-D-glucosidic linkages in polysaccharides containing three or more (1-&gt;4)-alpha-linked D-glucose units.</text>
        <dbReference type="EC" id="3.2.1.1"/>
    </reaction>
</comment>
<keyword evidence="11" id="KW-0119">Carbohydrate metabolism</keyword>
<feature type="disulfide bond" evidence="17">
    <location>
        <begin position="260"/>
        <end position="304"/>
    </location>
</feature>
<dbReference type="STRING" id="402676.B6K2G6"/>
<accession>B6K2G6</accession>
<dbReference type="VEuPathDB" id="FungiDB:SJAG_02435"/>
<feature type="binding site" evidence="16">
    <location>
        <position position="230"/>
    </location>
    <ligand>
        <name>Ca(2+)</name>
        <dbReference type="ChEBI" id="CHEBI:29108"/>
        <label>1</label>
    </ligand>
</feature>
<dbReference type="InterPro" id="IPR017853">
    <property type="entry name" value="GH"/>
</dbReference>
<evidence type="ECO:0000256" key="6">
    <source>
        <dbReference type="ARBA" id="ARBA00022729"/>
    </source>
</evidence>
<evidence type="ECO:0000256" key="14">
    <source>
        <dbReference type="PIRSR" id="PIRSR001024-1"/>
    </source>
</evidence>
<evidence type="ECO:0000256" key="12">
    <source>
        <dbReference type="ARBA" id="ARBA00023295"/>
    </source>
</evidence>
<comment type="similarity">
    <text evidence="3">Belongs to the glycosyl hydrolase 13 family.</text>
</comment>
<feature type="binding site" evidence="18">
    <location>
        <position position="144"/>
    </location>
    <ligand>
        <name>substrate</name>
    </ligand>
</feature>
<keyword evidence="9 17" id="KW-1015">Disulfide bond</keyword>
<feature type="binding site" evidence="16">
    <location>
        <position position="250"/>
    </location>
    <ligand>
        <name>Ca(2+)</name>
        <dbReference type="ChEBI" id="CHEBI:29108"/>
        <label>2</label>
    </ligand>
</feature>
<dbReference type="RefSeq" id="XP_002173640.1">
    <property type="nucleotide sequence ID" value="XM_002173604.2"/>
</dbReference>
<dbReference type="SUPFAM" id="SSF51011">
    <property type="entry name" value="Glycosyl hydrolase domain"/>
    <property type="match status" value="1"/>
</dbReference>
<feature type="binding site" evidence="18">
    <location>
        <position position="318"/>
    </location>
    <ligand>
        <name>substrate</name>
    </ligand>
</feature>
<evidence type="ECO:0000256" key="13">
    <source>
        <dbReference type="ARBA" id="ARBA00030238"/>
    </source>
</evidence>
<feature type="active site" description="Nucleophile" evidence="14">
    <location>
        <position position="226"/>
    </location>
</feature>
<dbReference type="GeneID" id="7049182"/>
<dbReference type="PANTHER" id="PTHR10357:SF223">
    <property type="entry name" value="ALPHA-AMYLASE MDE5"/>
    <property type="match status" value="1"/>
</dbReference>
<dbReference type="eggNOG" id="KOG0471">
    <property type="taxonomic scope" value="Eukaryota"/>
</dbReference>
<evidence type="ECO:0000256" key="16">
    <source>
        <dbReference type="PIRSR" id="PIRSR001024-3"/>
    </source>
</evidence>
<evidence type="ECO:0000256" key="17">
    <source>
        <dbReference type="PIRSR" id="PIRSR001024-4"/>
    </source>
</evidence>
<dbReference type="CDD" id="cd11319">
    <property type="entry name" value="AmyAc_euk_AmyA"/>
    <property type="match status" value="1"/>
</dbReference>
<feature type="active site" description="Proton donor" evidence="14">
    <location>
        <position position="250"/>
    </location>
</feature>
<dbReference type="JaponicusDB" id="SJAG_02435">
    <property type="gene designation" value="mde5"/>
</dbReference>
<feature type="chain" id="PRO_5002845053" description="alpha-amylase" evidence="19">
    <location>
        <begin position="26"/>
        <end position="514"/>
    </location>
</feature>
<dbReference type="Gene3D" id="2.60.40.1180">
    <property type="entry name" value="Golgi alpha-mannosidase II"/>
    <property type="match status" value="1"/>
</dbReference>
<reference evidence="21 23" key="1">
    <citation type="journal article" date="2011" name="Science">
        <title>Comparative functional genomics of the fission yeasts.</title>
        <authorList>
            <person name="Rhind N."/>
            <person name="Chen Z."/>
            <person name="Yassour M."/>
            <person name="Thompson D.A."/>
            <person name="Haas B.J."/>
            <person name="Habib N."/>
            <person name="Wapinski I."/>
            <person name="Roy S."/>
            <person name="Lin M.F."/>
            <person name="Heiman D.I."/>
            <person name="Young S.K."/>
            <person name="Furuya K."/>
            <person name="Guo Y."/>
            <person name="Pidoux A."/>
            <person name="Chen H.M."/>
            <person name="Robbertse B."/>
            <person name="Goldberg J.M."/>
            <person name="Aoki K."/>
            <person name="Bayne E.H."/>
            <person name="Berlin A.M."/>
            <person name="Desjardins C.A."/>
            <person name="Dobbs E."/>
            <person name="Dukaj L."/>
            <person name="Fan L."/>
            <person name="FitzGerald M.G."/>
            <person name="French C."/>
            <person name="Gujja S."/>
            <person name="Hansen K."/>
            <person name="Keifenheim D."/>
            <person name="Levin J.Z."/>
            <person name="Mosher R.A."/>
            <person name="Mueller C.A."/>
            <person name="Pfiffner J."/>
            <person name="Priest M."/>
            <person name="Russ C."/>
            <person name="Smialowska A."/>
            <person name="Swoboda P."/>
            <person name="Sykes S.M."/>
            <person name="Vaughn M."/>
            <person name="Vengrova S."/>
            <person name="Yoder R."/>
            <person name="Zeng Q."/>
            <person name="Allshire R."/>
            <person name="Baulcombe D."/>
            <person name="Birren B.W."/>
            <person name="Brown W."/>
            <person name="Ekwall K."/>
            <person name="Kellis M."/>
            <person name="Leatherwood J."/>
            <person name="Levin H."/>
            <person name="Margalit H."/>
            <person name="Martienssen R."/>
            <person name="Nieduszynski C.A."/>
            <person name="Spatafora J.W."/>
            <person name="Friedman N."/>
            <person name="Dalgaard J.Z."/>
            <person name="Baumann P."/>
            <person name="Niki H."/>
            <person name="Regev A."/>
            <person name="Nusbaum C."/>
        </authorList>
    </citation>
    <scope>NUCLEOTIDE SEQUENCE [LARGE SCALE GENOMIC DNA]</scope>
    <source>
        <strain evidence="23">yFS275 / FY16936</strain>
    </source>
</reference>
<evidence type="ECO:0000256" key="4">
    <source>
        <dbReference type="ARBA" id="ARBA00012595"/>
    </source>
</evidence>
<evidence type="ECO:0000256" key="8">
    <source>
        <dbReference type="ARBA" id="ARBA00022837"/>
    </source>
</evidence>
<dbReference type="InterPro" id="IPR013780">
    <property type="entry name" value="Glyco_hydro_b"/>
</dbReference>
<evidence type="ECO:0000256" key="15">
    <source>
        <dbReference type="PIRSR" id="PIRSR001024-2"/>
    </source>
</evidence>
<dbReference type="SMART" id="SM00642">
    <property type="entry name" value="Aamy"/>
    <property type="match status" value="1"/>
</dbReference>
<dbReference type="GO" id="GO:0009986">
    <property type="term" value="C:cell surface"/>
    <property type="evidence" value="ECO:0007669"/>
    <property type="project" value="UniProtKB-ARBA"/>
</dbReference>
<feature type="binding site" evidence="16">
    <location>
        <position position="195"/>
    </location>
    <ligand>
        <name>Ca(2+)</name>
        <dbReference type="ChEBI" id="CHEBI:29108"/>
        <label>1</label>
    </ligand>
</feature>
<dbReference type="OrthoDB" id="204980at2759"/>
<dbReference type="InterPro" id="IPR006047">
    <property type="entry name" value="GH13_cat_dom"/>
</dbReference>
<dbReference type="PIRSF" id="PIRSF001024">
    <property type="entry name" value="Alph-amyl_fung"/>
    <property type="match status" value="1"/>
</dbReference>
<dbReference type="AlphaFoldDB" id="B6K2G6"/>